<keyword evidence="4" id="KW-0812">Transmembrane</keyword>
<evidence type="ECO:0000256" key="2">
    <source>
        <dbReference type="ARBA" id="ARBA00010320"/>
    </source>
</evidence>
<evidence type="ECO:0000313" key="16">
    <source>
        <dbReference type="Proteomes" id="UP000683000"/>
    </source>
</evidence>
<dbReference type="CDD" id="cd12433">
    <property type="entry name" value="RRM_Yme2p_like"/>
    <property type="match status" value="1"/>
</dbReference>
<evidence type="ECO:0000256" key="10">
    <source>
        <dbReference type="SAM" id="MobiDB-lite"/>
    </source>
</evidence>
<evidence type="ECO:0000256" key="6">
    <source>
        <dbReference type="ARBA" id="ARBA00022989"/>
    </source>
</evidence>
<evidence type="ECO:0000259" key="11">
    <source>
        <dbReference type="Pfam" id="PF00076"/>
    </source>
</evidence>
<feature type="compositionally biased region" description="Low complexity" evidence="10">
    <location>
        <begin position="1152"/>
        <end position="1164"/>
    </location>
</feature>
<dbReference type="SUPFAM" id="SSF52540">
    <property type="entry name" value="P-loop containing nucleoside triphosphate hydrolases"/>
    <property type="match status" value="2"/>
</dbReference>
<dbReference type="InterPro" id="IPR027417">
    <property type="entry name" value="P-loop_NTPase"/>
</dbReference>
<feature type="domain" description="Trafficking protein particle complex subunit 13 N-terminal" evidence="12">
    <location>
        <begin position="814"/>
        <end position="973"/>
    </location>
</feature>
<dbReference type="Pfam" id="PF10443">
    <property type="entry name" value="RNA12"/>
    <property type="match status" value="1"/>
</dbReference>
<dbReference type="GO" id="GO:0003723">
    <property type="term" value="F:RNA binding"/>
    <property type="evidence" value="ECO:0007669"/>
    <property type="project" value="InterPro"/>
</dbReference>
<keyword evidence="7" id="KW-0496">Mitochondrion</keyword>
<dbReference type="OrthoDB" id="10267654at2759"/>
<reference evidence="15" key="1">
    <citation type="submission" date="2021-03" db="EMBL/GenBank/DDBJ databases">
        <title>Evolutionary innovations through gain and loss of genes in the ectomycorrhizal Boletales.</title>
        <authorList>
            <person name="Wu G."/>
            <person name="Miyauchi S."/>
            <person name="Morin E."/>
            <person name="Yang Z.-L."/>
            <person name="Xu J."/>
            <person name="Martin F.M."/>
        </authorList>
    </citation>
    <scope>NUCLEOTIDE SEQUENCE</scope>
    <source>
        <strain evidence="15">BR01</strain>
    </source>
</reference>
<feature type="domain" description="Trafficking protein particle complex subunit 13 middle" evidence="14">
    <location>
        <begin position="977"/>
        <end position="1119"/>
    </location>
</feature>
<feature type="domain" description="RRM" evidence="11">
    <location>
        <begin position="178"/>
        <end position="237"/>
    </location>
</feature>
<evidence type="ECO:0000259" key="12">
    <source>
        <dbReference type="Pfam" id="PF06159"/>
    </source>
</evidence>
<dbReference type="InterPro" id="IPR055429">
    <property type="entry name" value="TRAPPC13_M"/>
</dbReference>
<comment type="function">
    <text evidence="9">Plays a role in maintaining the mitochondrial genome and in controlling the mtDNA escape. Involved in the regulation of mtDNA nucleotide structure and number. May have a dispensable role in early maturation of pre-rRNA.</text>
</comment>
<gene>
    <name evidence="15" type="ORF">JVT61DRAFT_11679</name>
</gene>
<dbReference type="InterPro" id="IPR035979">
    <property type="entry name" value="RBD_domain_sf"/>
</dbReference>
<proteinExistence type="inferred from homology"/>
<keyword evidence="5" id="KW-0999">Mitochondrion inner membrane</keyword>
<feature type="region of interest" description="Disordered" evidence="10">
    <location>
        <begin position="1115"/>
        <end position="1213"/>
    </location>
</feature>
<dbReference type="SUPFAM" id="SSF54928">
    <property type="entry name" value="RNA-binding domain, RBD"/>
    <property type="match status" value="1"/>
</dbReference>
<evidence type="ECO:0000256" key="1">
    <source>
        <dbReference type="ARBA" id="ARBA00004434"/>
    </source>
</evidence>
<dbReference type="Proteomes" id="UP000683000">
    <property type="component" value="Unassembled WGS sequence"/>
</dbReference>
<organism evidence="15 16">
    <name type="scientific">Boletus reticuloceps</name>
    <dbReference type="NCBI Taxonomy" id="495285"/>
    <lineage>
        <taxon>Eukaryota</taxon>
        <taxon>Fungi</taxon>
        <taxon>Dikarya</taxon>
        <taxon>Basidiomycota</taxon>
        <taxon>Agaricomycotina</taxon>
        <taxon>Agaricomycetes</taxon>
        <taxon>Agaricomycetidae</taxon>
        <taxon>Boletales</taxon>
        <taxon>Boletineae</taxon>
        <taxon>Boletaceae</taxon>
        <taxon>Boletoideae</taxon>
        <taxon>Boletus</taxon>
    </lineage>
</organism>
<feature type="compositionally biased region" description="Polar residues" evidence="10">
    <location>
        <begin position="1275"/>
        <end position="1285"/>
    </location>
</feature>
<dbReference type="GO" id="GO:0005743">
    <property type="term" value="C:mitochondrial inner membrane"/>
    <property type="evidence" value="ECO:0007669"/>
    <property type="project" value="UniProtKB-SubCell"/>
</dbReference>
<dbReference type="InterPro" id="IPR034260">
    <property type="entry name" value="Yme2_RRM"/>
</dbReference>
<evidence type="ECO:0000256" key="5">
    <source>
        <dbReference type="ARBA" id="ARBA00022792"/>
    </source>
</evidence>
<evidence type="ECO:0000259" key="13">
    <source>
        <dbReference type="Pfam" id="PF10443"/>
    </source>
</evidence>
<dbReference type="Pfam" id="PF06159">
    <property type="entry name" value="TRAPPC13_N"/>
    <property type="match status" value="1"/>
</dbReference>
<evidence type="ECO:0000256" key="8">
    <source>
        <dbReference type="ARBA" id="ARBA00023136"/>
    </source>
</evidence>
<dbReference type="Gene3D" id="3.40.50.300">
    <property type="entry name" value="P-loop containing nucleotide triphosphate hydrolases"/>
    <property type="match status" value="1"/>
</dbReference>
<dbReference type="InterPro" id="IPR039627">
    <property type="entry name" value="Yme2_C"/>
</dbReference>
<feature type="compositionally biased region" description="Polar residues" evidence="10">
    <location>
        <begin position="1172"/>
        <end position="1189"/>
    </location>
</feature>
<dbReference type="InterPro" id="IPR018850">
    <property type="entry name" value="Mt_escape_2_C"/>
</dbReference>
<evidence type="ECO:0000313" key="15">
    <source>
        <dbReference type="EMBL" id="KAG6379231.1"/>
    </source>
</evidence>
<keyword evidence="16" id="KW-1185">Reference proteome</keyword>
<keyword evidence="8" id="KW-0472">Membrane</keyword>
<dbReference type="InterPro" id="IPR055427">
    <property type="entry name" value="TRAPPC13_N"/>
</dbReference>
<comment type="caution">
    <text evidence="15">The sequence shown here is derived from an EMBL/GenBank/DDBJ whole genome shotgun (WGS) entry which is preliminary data.</text>
</comment>
<sequence>MLSRNVVGLVARSQSIVVSSAARRAVVRRTLGIRNLANTVEEPPVSANEGWLFVDSVFPIRLGIWDIRHYIGVFREESLLGELESRLSVIKTHGFRVLSLEPYQKDGGVFIKFAYSTTDRESARKDIEDELRAEADKHGMPSWAGLDWGNVWLVKGQPWLEDMSRYPSPLIKVAFEGPDVQEEALYELFRPYGRIYDLTPPKPAPAGTLRSADVSFVRVRSAAIARNAMHGYRFPNNNQPTRFQILYERPIRVHAIRNWLTTHPKIVLPILFFLLGTLTYTIFDPIRALSIEGKMLNWFDYREYGFFKWLRTYALDRLSLSSTPKDTPVTDLSGWKERREAENALRSYLSDPPLTAAFVHGPQGSGKTHLVSAVLQDSHRKALVIDCAELNKATSDSRLVAALAQQTGYRPVFTFLNSLTNIVDVASVAVIGQKAGLSNSLPDKLKQILEVVSSALINVNRSLRKATRQEIKTHREAEARRIEEAHRTERIRQGTWHDGRLDCVSGNGIMSELGIGDEAFSTDSNSDRETAEEVEAIAMLPVVVIKNYEARGSVYREEVQNVLSQWVATLIENKIAHVVVVSDSREQAKLVTRALPSKPLNFIPLYDADTGSAMAFVKQRLRDAGMTAELTKREVASIECFGGRASDLEILIHKVRSGQAIEDAVEDIISRSIGELRKSAFGEDIEDAKSLPWAREQVWTILKQLAQKAELPYYDVLANFPFKGDELALLSMDHSELITIGTLNGRPSTIRPGKPVFKYVFERLVNDPVFRATQDMAVNDKLIAGAESTIKACEAELATLQGIAGPESVDGQGHLLSLKVMRVSRPGLAAAWEPFYSSSSSFSAHSTASILSLQGTTPLPGHPKTLRDLTHVSEFLTLPAAFGAIQLGETFSCCFSVNNETHAAVDGIHVRLEMQTTTSKSLLCELGGARCTLAAGDGLEDVVHHEVKELGQHVLGSDDPSLQSFRKFYKFSVTNPLSVKTKVHAPKSPSALLQPFEREKVFLEVHIQNMTQEAMWFDRMEFECAEGWQASDANRLLGTDPSSDGVQTLQSLFSGSMALMQPQAIRQYIYILSPTNVQTFPVTHPLGSVIPLGRLDISWRSKFGEPGRLLTSMLSRRIPGPQQPPPSVPSQPPSAIPPYLQRAPQGPPSSPSRPRSPQLPASRPSSPPPGTLRSNSPFRPRSQPGTPRSTPRPLSPAPPILGAQPQPLIIPEPPSDLDVDLVVSRRAGDSVRVGKPFTLGLRLSVAATLPRGRRRRVRFVVQHLVPRRVSAHAQNVSETPVTSTPARLPSELPTSGAPTHAPINIVGEPGLASSPQKLVAAGDDPLLSLPQPYFETLDETRNEKLRGCSFLGPSAVPLDPIDLIQQDVLASDPPRVEASQTFELTFLPLRTGFICAGGLRLILIGDHPSDADVEPGTHVSAKEPRTLKELDIIAEVWIQP</sequence>
<evidence type="ECO:0000256" key="3">
    <source>
        <dbReference type="ARBA" id="ARBA00020222"/>
    </source>
</evidence>
<evidence type="ECO:0000259" key="14">
    <source>
        <dbReference type="Pfam" id="PF23647"/>
    </source>
</evidence>
<dbReference type="PANTHER" id="PTHR32198">
    <property type="entry name" value="MITOCHONDRIAL ESCAPE PROTEIN 2"/>
    <property type="match status" value="1"/>
</dbReference>
<evidence type="ECO:0000256" key="7">
    <source>
        <dbReference type="ARBA" id="ARBA00023128"/>
    </source>
</evidence>
<comment type="subcellular location">
    <subcellularLocation>
        <location evidence="1">Mitochondrion inner membrane</location>
        <topology evidence="1">Single-pass membrane protein</topology>
    </subcellularLocation>
</comment>
<evidence type="ECO:0000256" key="9">
    <source>
        <dbReference type="ARBA" id="ARBA00025276"/>
    </source>
</evidence>
<feature type="domain" description="Mitochondrial escape protein 2 C-terminal" evidence="13">
    <location>
        <begin position="338"/>
        <end position="802"/>
    </location>
</feature>
<dbReference type="InterPro" id="IPR000504">
    <property type="entry name" value="RRM_dom"/>
</dbReference>
<evidence type="ECO:0000256" key="4">
    <source>
        <dbReference type="ARBA" id="ARBA00022692"/>
    </source>
</evidence>
<feature type="compositionally biased region" description="Pro residues" evidence="10">
    <location>
        <begin position="1121"/>
        <end position="1136"/>
    </location>
</feature>
<name>A0A8I3ABJ5_9AGAM</name>
<dbReference type="Pfam" id="PF23647">
    <property type="entry name" value="TRAPPC13_M"/>
    <property type="match status" value="1"/>
</dbReference>
<comment type="similarity">
    <text evidence="2">Belongs to the YME2 family.</text>
</comment>
<feature type="region of interest" description="Disordered" evidence="10">
    <location>
        <begin position="1275"/>
        <end position="1295"/>
    </location>
</feature>
<dbReference type="Pfam" id="PF00076">
    <property type="entry name" value="RRM_1"/>
    <property type="match status" value="1"/>
</dbReference>
<dbReference type="EMBL" id="JAGFBS010000005">
    <property type="protein sequence ID" value="KAG6379231.1"/>
    <property type="molecule type" value="Genomic_DNA"/>
</dbReference>
<protein>
    <recommendedName>
        <fullName evidence="3">Mitochondrial escape protein 2</fullName>
    </recommendedName>
</protein>
<dbReference type="PANTHER" id="PTHR32198:SF2">
    <property type="entry name" value="MITOCHONDRIAL ESCAPE PROTEIN 2"/>
    <property type="match status" value="1"/>
</dbReference>
<keyword evidence="6" id="KW-1133">Transmembrane helix</keyword>
<accession>A0A8I3ABJ5</accession>